<name>A0A1Q5SUE1_9EURO</name>
<evidence type="ECO:0000256" key="1">
    <source>
        <dbReference type="SAM" id="SignalP"/>
    </source>
</evidence>
<sequence>MRIGISTLFLAGVTAGMASMESSSSKVASSSRLHERSYVKPLSCGGGNATATPSMQMQMNTFVTSTMVPGKSGCNASTNGENQVNPG</sequence>
<protein>
    <submittedName>
        <fullName evidence="2">Uncharacterized protein</fullName>
    </submittedName>
</protein>
<proteinExistence type="predicted"/>
<accession>A0A1Q5SUE1</accession>
<evidence type="ECO:0000313" key="2">
    <source>
        <dbReference type="EMBL" id="OKO91631.1"/>
    </source>
</evidence>
<gene>
    <name evidence="2" type="ORF">PENSUB_13038</name>
</gene>
<feature type="signal peptide" evidence="1">
    <location>
        <begin position="1"/>
        <end position="18"/>
    </location>
</feature>
<evidence type="ECO:0000313" key="3">
    <source>
        <dbReference type="Proteomes" id="UP000186955"/>
    </source>
</evidence>
<organism evidence="2 3">
    <name type="scientific">Penicillium subrubescens</name>
    <dbReference type="NCBI Taxonomy" id="1316194"/>
    <lineage>
        <taxon>Eukaryota</taxon>
        <taxon>Fungi</taxon>
        <taxon>Dikarya</taxon>
        <taxon>Ascomycota</taxon>
        <taxon>Pezizomycotina</taxon>
        <taxon>Eurotiomycetes</taxon>
        <taxon>Eurotiomycetidae</taxon>
        <taxon>Eurotiales</taxon>
        <taxon>Aspergillaceae</taxon>
        <taxon>Penicillium</taxon>
    </lineage>
</organism>
<dbReference type="EMBL" id="MNBE01000746">
    <property type="protein sequence ID" value="OKO91631.1"/>
    <property type="molecule type" value="Genomic_DNA"/>
</dbReference>
<reference evidence="2 3" key="1">
    <citation type="submission" date="2016-10" db="EMBL/GenBank/DDBJ databases">
        <title>Genome sequence of the ascomycete fungus Penicillium subrubescens.</title>
        <authorList>
            <person name="De Vries R.P."/>
            <person name="Peng M."/>
            <person name="Dilokpimol A."/>
            <person name="Hilden K."/>
            <person name="Makela M.R."/>
            <person name="Grigoriev I."/>
            <person name="Riley R."/>
            <person name="Granchi Z."/>
        </authorList>
    </citation>
    <scope>NUCLEOTIDE SEQUENCE [LARGE SCALE GENOMIC DNA]</scope>
    <source>
        <strain evidence="2 3">CBS 132785</strain>
    </source>
</reference>
<feature type="chain" id="PRO_5012727923" evidence="1">
    <location>
        <begin position="19"/>
        <end position="87"/>
    </location>
</feature>
<comment type="caution">
    <text evidence="2">The sequence shown here is derived from an EMBL/GenBank/DDBJ whole genome shotgun (WGS) entry which is preliminary data.</text>
</comment>
<dbReference type="AlphaFoldDB" id="A0A1Q5SUE1"/>
<keyword evidence="3" id="KW-1185">Reference proteome</keyword>
<dbReference type="Proteomes" id="UP000186955">
    <property type="component" value="Unassembled WGS sequence"/>
</dbReference>
<keyword evidence="1" id="KW-0732">Signal</keyword>